<keyword evidence="2" id="KW-1185">Reference proteome</keyword>
<dbReference type="EMBL" id="CM023484">
    <property type="protein sequence ID" value="KAH6933632.1"/>
    <property type="molecule type" value="Genomic_DNA"/>
</dbReference>
<organism evidence="1 2">
    <name type="scientific">Hyalomma asiaticum</name>
    <name type="common">Tick</name>
    <dbReference type="NCBI Taxonomy" id="266040"/>
    <lineage>
        <taxon>Eukaryota</taxon>
        <taxon>Metazoa</taxon>
        <taxon>Ecdysozoa</taxon>
        <taxon>Arthropoda</taxon>
        <taxon>Chelicerata</taxon>
        <taxon>Arachnida</taxon>
        <taxon>Acari</taxon>
        <taxon>Parasitiformes</taxon>
        <taxon>Ixodida</taxon>
        <taxon>Ixodoidea</taxon>
        <taxon>Ixodidae</taxon>
        <taxon>Hyalomminae</taxon>
        <taxon>Hyalomma</taxon>
    </lineage>
</organism>
<proteinExistence type="predicted"/>
<comment type="caution">
    <text evidence="1">The sequence shown here is derived from an EMBL/GenBank/DDBJ whole genome shotgun (WGS) entry which is preliminary data.</text>
</comment>
<evidence type="ECO:0000313" key="1">
    <source>
        <dbReference type="EMBL" id="KAH6933632.1"/>
    </source>
</evidence>
<accession>A0ACB7SEM0</accession>
<name>A0ACB7SEM0_HYAAI</name>
<protein>
    <submittedName>
        <fullName evidence="1">Uncharacterized protein</fullName>
    </submittedName>
</protein>
<dbReference type="Proteomes" id="UP000821845">
    <property type="component" value="Chromosome 4"/>
</dbReference>
<evidence type="ECO:0000313" key="2">
    <source>
        <dbReference type="Proteomes" id="UP000821845"/>
    </source>
</evidence>
<reference evidence="1" key="1">
    <citation type="submission" date="2020-05" db="EMBL/GenBank/DDBJ databases">
        <title>Large-scale comparative analyses of tick genomes elucidate their genetic diversity and vector capacities.</title>
        <authorList>
            <person name="Jia N."/>
            <person name="Wang J."/>
            <person name="Shi W."/>
            <person name="Du L."/>
            <person name="Sun Y."/>
            <person name="Zhan W."/>
            <person name="Jiang J."/>
            <person name="Wang Q."/>
            <person name="Zhang B."/>
            <person name="Ji P."/>
            <person name="Sakyi L.B."/>
            <person name="Cui X."/>
            <person name="Yuan T."/>
            <person name="Jiang B."/>
            <person name="Yang W."/>
            <person name="Lam T.T.-Y."/>
            <person name="Chang Q."/>
            <person name="Ding S."/>
            <person name="Wang X."/>
            <person name="Zhu J."/>
            <person name="Ruan X."/>
            <person name="Zhao L."/>
            <person name="Wei J."/>
            <person name="Que T."/>
            <person name="Du C."/>
            <person name="Cheng J."/>
            <person name="Dai P."/>
            <person name="Han X."/>
            <person name="Huang E."/>
            <person name="Gao Y."/>
            <person name="Liu J."/>
            <person name="Shao H."/>
            <person name="Ye R."/>
            <person name="Li L."/>
            <person name="Wei W."/>
            <person name="Wang X."/>
            <person name="Wang C."/>
            <person name="Yang T."/>
            <person name="Huo Q."/>
            <person name="Li W."/>
            <person name="Guo W."/>
            <person name="Chen H."/>
            <person name="Zhou L."/>
            <person name="Ni X."/>
            <person name="Tian J."/>
            <person name="Zhou Y."/>
            <person name="Sheng Y."/>
            <person name="Liu T."/>
            <person name="Pan Y."/>
            <person name="Xia L."/>
            <person name="Li J."/>
            <person name="Zhao F."/>
            <person name="Cao W."/>
        </authorList>
    </citation>
    <scope>NUCLEOTIDE SEQUENCE</scope>
    <source>
        <strain evidence="1">Hyas-2018</strain>
    </source>
</reference>
<gene>
    <name evidence="1" type="ORF">HPB50_017245</name>
</gene>
<sequence>MAHGGALGVDSLMWIDMVPAFTGDATGIDIQVFFKILEEAGRLGGWQDSHLICIARCKMTGSAHAFAWQDVDVACASTYQDFKALGLRRFDTEPARAKLEQFISAKQNPGEEVRSFADRVRILGIATLETVCGEDPVKTQLRREILAEQLLSRFVAGLSDPVRRFVLFHDPQTFDEAIEVAARQERIEKCTRSHTHSVHHASDSFEERELQDRLDRLENLIEKSLGLREHERDIKDEQRGSMPPPQKGDDYSQLRHTAQECNWQPQDPWSEAISCQSTDGQNVEGIAERLEVSSVRGLIEEKALISVVDICGERSALAEAGEEIEKSDRKCQAEEASENAQVRESGAEASSSCEAPQSATQTDEESGDDRVGAPFEIESEPVTGGGFTAKEVVFCGSEESSEMQTTPVAEELRGSALLESEMGLDVRPQEGCALVGSERQKEWTMTKSVMRRRGKATGGGRSTRTSVKRLAMVDERGFSACEVAAIPPLVGEEAKGDYFWKREVQGEKIRDWQL</sequence>